<dbReference type="AlphaFoldDB" id="A0A2P7AP70"/>
<dbReference type="Proteomes" id="UP000241158">
    <property type="component" value="Unassembled WGS sequence"/>
</dbReference>
<name>A0A2P7AP70_9HYPH</name>
<dbReference type="OrthoDB" id="9810441at2"/>
<keyword evidence="2" id="KW-1185">Reference proteome</keyword>
<dbReference type="InterPro" id="IPR032710">
    <property type="entry name" value="NTF2-like_dom_sf"/>
</dbReference>
<reference evidence="2" key="1">
    <citation type="submission" date="2017-11" db="EMBL/GenBank/DDBJ databases">
        <authorList>
            <person name="Kuznetsova I."/>
            <person name="Sazanova A."/>
            <person name="Chirak E."/>
            <person name="Safronova V."/>
            <person name="Willems A."/>
        </authorList>
    </citation>
    <scope>NUCLEOTIDE SEQUENCE [LARGE SCALE GENOMIC DNA]</scope>
    <source>
        <strain evidence="2">PEPV15</strain>
    </source>
</reference>
<comment type="caution">
    <text evidence="1">The sequence shown here is derived from an EMBL/GenBank/DDBJ whole genome shotgun (WGS) entry which is preliminary data.</text>
</comment>
<dbReference type="RefSeq" id="WP_106718431.1">
    <property type="nucleotide sequence ID" value="NZ_JACHXT010000001.1"/>
</dbReference>
<dbReference type="PANTHER" id="PTHR38436">
    <property type="entry name" value="POLYKETIDE CYCLASE SNOAL-LIKE DOMAIN"/>
    <property type="match status" value="1"/>
</dbReference>
<dbReference type="EMBL" id="PGGN01000004">
    <property type="protein sequence ID" value="PSH56010.1"/>
    <property type="molecule type" value="Genomic_DNA"/>
</dbReference>
<organism evidence="1 2">
    <name type="scientific">Phyllobacterium endophyticum</name>
    <dbReference type="NCBI Taxonomy" id="1149773"/>
    <lineage>
        <taxon>Bacteria</taxon>
        <taxon>Pseudomonadati</taxon>
        <taxon>Pseudomonadota</taxon>
        <taxon>Alphaproteobacteria</taxon>
        <taxon>Hyphomicrobiales</taxon>
        <taxon>Phyllobacteriaceae</taxon>
        <taxon>Phyllobacterium</taxon>
    </lineage>
</organism>
<gene>
    <name evidence="1" type="ORF">CU100_20495</name>
</gene>
<evidence type="ECO:0000313" key="1">
    <source>
        <dbReference type="EMBL" id="PSH56010.1"/>
    </source>
</evidence>
<dbReference type="PANTHER" id="PTHR38436:SF1">
    <property type="entry name" value="ESTER CYCLASE"/>
    <property type="match status" value="1"/>
</dbReference>
<dbReference type="InterPro" id="IPR009959">
    <property type="entry name" value="Cyclase_SnoaL-like"/>
</dbReference>
<dbReference type="Gene3D" id="3.10.450.50">
    <property type="match status" value="1"/>
</dbReference>
<dbReference type="SUPFAM" id="SSF54427">
    <property type="entry name" value="NTF2-like"/>
    <property type="match status" value="1"/>
</dbReference>
<accession>A0A2P7AP70</accession>
<evidence type="ECO:0000313" key="2">
    <source>
        <dbReference type="Proteomes" id="UP000241158"/>
    </source>
</evidence>
<proteinExistence type="predicted"/>
<sequence>MTTDDLAAIYRDYISCLNTKDWASLGRFVHEEVRHNGRRLALQGYRRMIEDDFERIPDLHFDIQILVSEPPRIASRLLFDVTPKGEFLGLPVNGRKVVFCENVFYDFQDQRINEVWSVIDKAAIEIQLRP</sequence>
<dbReference type="GO" id="GO:0030638">
    <property type="term" value="P:polyketide metabolic process"/>
    <property type="evidence" value="ECO:0007669"/>
    <property type="project" value="InterPro"/>
</dbReference>
<dbReference type="Pfam" id="PF07366">
    <property type="entry name" value="SnoaL"/>
    <property type="match status" value="1"/>
</dbReference>
<protein>
    <submittedName>
        <fullName evidence="1">Ester cyclase</fullName>
    </submittedName>
</protein>